<dbReference type="Gene3D" id="2.40.155.10">
    <property type="entry name" value="Green fluorescent protein"/>
    <property type="match status" value="2"/>
</dbReference>
<sequence length="203" mass="22796">MKTKYHMEGSVNGHEFTIEGVGTGNPYEGTQMSELVITKPAGKPLPFSFDILSTVFQYGNRCFTKYPEGMTDYFKQAFPDGMSYESLERDCFIHKSIYHGVNFPADGPVMKKKTIGWDKAFEKMTVSKDVLRGDVTEFLMLEGGGYHSCQFHSTYKPEKPATLPPNHVVEHHIVRTDLGQSAKGFTVKLEEHAAAHVNPLKVQ</sequence>
<evidence type="ECO:0000256" key="3">
    <source>
        <dbReference type="ARBA" id="ARBA00023223"/>
    </source>
</evidence>
<gene>
    <name evidence="5" type="primary">AdiFP1</name>
</gene>
<dbReference type="InterPro" id="IPR011584">
    <property type="entry name" value="GFP-related"/>
</dbReference>
<comment type="miscellaneous">
    <text evidence="5">The sequence shown here is derived from an EMBL/GenBank/DDBJ third party annotation (TPA) entry.</text>
</comment>
<dbReference type="SUPFAM" id="SSF54511">
    <property type="entry name" value="GFP-like"/>
    <property type="match status" value="1"/>
</dbReference>
<keyword evidence="3" id="KW-0455">Luminescence</keyword>
<dbReference type="GO" id="GO:0008218">
    <property type="term" value="P:bioluminescence"/>
    <property type="evidence" value="ECO:0007669"/>
    <property type="project" value="UniProtKB-KW"/>
</dbReference>
<evidence type="ECO:0000256" key="4">
    <source>
        <dbReference type="ARBA" id="ARBA00023262"/>
    </source>
</evidence>
<protein>
    <submittedName>
        <fullName evidence="5">Fluorescent protein 1</fullName>
    </submittedName>
</protein>
<accession>I1DSK1</accession>
<comment type="similarity">
    <text evidence="1">Belongs to the GFP family.</text>
</comment>
<keyword evidence="4" id="KW-0599">Photoprotein</keyword>
<dbReference type="InterPro" id="IPR009017">
    <property type="entry name" value="GFP"/>
</dbReference>
<dbReference type="EMBL" id="BR000962">
    <property type="protein sequence ID" value="FAA00738.1"/>
    <property type="molecule type" value="Genomic_DNA"/>
</dbReference>
<evidence type="ECO:0000256" key="2">
    <source>
        <dbReference type="ARBA" id="ARBA00022991"/>
    </source>
</evidence>
<proteinExistence type="inferred from homology"/>
<reference evidence="5" key="1">
    <citation type="journal article" date="2012" name="Zool. Sci.">
        <title>Fluorescent Protein Candidate Genes in the Coral Acropora digitifera Genome.</title>
        <authorList>
            <person name="Shinzato C."/>
            <person name="Shoguchi E."/>
            <person name="Tanaka M."/>
            <person name="Satoh N."/>
        </authorList>
    </citation>
    <scope>NUCLEOTIDE SEQUENCE</scope>
</reference>
<dbReference type="Pfam" id="PF01353">
    <property type="entry name" value="GFP"/>
    <property type="match status" value="1"/>
</dbReference>
<evidence type="ECO:0000256" key="1">
    <source>
        <dbReference type="ARBA" id="ARBA00008949"/>
    </source>
</evidence>
<name>I1DSK1_ACRDI</name>
<keyword evidence="2" id="KW-0157">Chromophore</keyword>
<organism evidence="5">
    <name type="scientific">Acropora digitifera</name>
    <name type="common">Staghorn coral</name>
    <dbReference type="NCBI Taxonomy" id="70779"/>
    <lineage>
        <taxon>Eukaryota</taxon>
        <taxon>Metazoa</taxon>
        <taxon>Cnidaria</taxon>
        <taxon>Anthozoa</taxon>
        <taxon>Hexacorallia</taxon>
        <taxon>Scleractinia</taxon>
        <taxon>Astrocoeniina</taxon>
        <taxon>Acroporidae</taxon>
        <taxon>Acropora</taxon>
    </lineage>
</organism>
<dbReference type="AlphaFoldDB" id="I1DSK1"/>
<evidence type="ECO:0000313" key="5">
    <source>
        <dbReference type="EMBL" id="FAA00738.1"/>
    </source>
</evidence>